<dbReference type="EMBL" id="CP014989">
    <property type="protein sequence ID" value="ANS77641.1"/>
    <property type="molecule type" value="Genomic_DNA"/>
</dbReference>
<evidence type="ECO:0000259" key="6">
    <source>
        <dbReference type="Pfam" id="PF03668"/>
    </source>
</evidence>
<keyword evidence="3 4" id="KW-0342">GTP-binding</keyword>
<feature type="domain" description="RapZ-like N-terminal" evidence="6">
    <location>
        <begin position="23"/>
        <end position="177"/>
    </location>
</feature>
<dbReference type="Pfam" id="PF22740">
    <property type="entry name" value="PapZ_C"/>
    <property type="match status" value="1"/>
</dbReference>
<gene>
    <name evidence="8" type="ORF">SGUI_0245</name>
</gene>
<reference evidence="8 9" key="1">
    <citation type="submission" date="2016-03" db="EMBL/GenBank/DDBJ databases">
        <title>Shallow-sea hydrothermal system.</title>
        <authorList>
            <person name="Tang K."/>
        </authorList>
    </citation>
    <scope>NUCLEOTIDE SEQUENCE [LARGE SCALE GENOMIC DNA]</scope>
    <source>
        <strain evidence="8 9">JLT9</strain>
    </source>
</reference>
<keyword evidence="1 4" id="KW-0547">Nucleotide-binding</keyword>
<dbReference type="InterPro" id="IPR027417">
    <property type="entry name" value="P-loop_NTPase"/>
</dbReference>
<organism evidence="8 9">
    <name type="scientific">Serinicoccus hydrothermalis</name>
    <dbReference type="NCBI Taxonomy" id="1758689"/>
    <lineage>
        <taxon>Bacteria</taxon>
        <taxon>Bacillati</taxon>
        <taxon>Actinomycetota</taxon>
        <taxon>Actinomycetes</taxon>
        <taxon>Micrococcales</taxon>
        <taxon>Ornithinimicrobiaceae</taxon>
        <taxon>Serinicoccus</taxon>
    </lineage>
</organism>
<dbReference type="SUPFAM" id="SSF52540">
    <property type="entry name" value="P-loop containing nucleoside triphosphate hydrolases"/>
    <property type="match status" value="1"/>
</dbReference>
<dbReference type="InterPro" id="IPR005337">
    <property type="entry name" value="RapZ-like"/>
</dbReference>
<dbReference type="OrthoDB" id="9784461at2"/>
<dbReference type="PANTHER" id="PTHR30448">
    <property type="entry name" value="RNASE ADAPTER PROTEIN RAPZ"/>
    <property type="match status" value="1"/>
</dbReference>
<evidence type="ECO:0000259" key="7">
    <source>
        <dbReference type="Pfam" id="PF22740"/>
    </source>
</evidence>
<dbReference type="PANTHER" id="PTHR30448:SF0">
    <property type="entry name" value="RNASE ADAPTER PROTEIN RAPZ"/>
    <property type="match status" value="1"/>
</dbReference>
<dbReference type="InterPro" id="IPR053931">
    <property type="entry name" value="RapZ_C"/>
</dbReference>
<name>A0A1B1N896_9MICO</name>
<keyword evidence="2 4" id="KW-0067">ATP-binding</keyword>
<dbReference type="NCBIfam" id="NF003828">
    <property type="entry name" value="PRK05416.1"/>
    <property type="match status" value="1"/>
</dbReference>
<feature type="binding site" evidence="4">
    <location>
        <begin position="79"/>
        <end position="82"/>
    </location>
    <ligand>
        <name>GTP</name>
        <dbReference type="ChEBI" id="CHEBI:37565"/>
    </ligand>
</feature>
<evidence type="ECO:0000313" key="8">
    <source>
        <dbReference type="EMBL" id="ANS77641.1"/>
    </source>
</evidence>
<sequence length="307" mass="34085">MTARRTDLGEQPPAPPGAVGRSDVVILTGMSGAGRTTAGDVLEDRGWYVVDNLPPAMIVRLMDLTADDPQRQRVAVVADVRSRDFTSELAGALHTLGERGWRPRVVFVDSSDESLVRRFEAVRRPHPLQGEGLLLDGIRRERRMLGDIRSDADLVLDTSNYNVHELAAKIDSLLAGDADVKLRFAVMAFGFKYGIPLDADVVLDLRFLPNPYWDPELRPHTGKDAPVREFVLGQDLAQDYIRHAEQLLRTAVRGYLAEGRRYVTVAVGCTGGKHRSVATADELARRLADLQELDVQISTFHRDLGRE</sequence>
<feature type="region of interest" description="Disordered" evidence="5">
    <location>
        <begin position="1"/>
        <end position="21"/>
    </location>
</feature>
<dbReference type="GO" id="GO:0005525">
    <property type="term" value="F:GTP binding"/>
    <property type="evidence" value="ECO:0007669"/>
    <property type="project" value="UniProtKB-UniRule"/>
</dbReference>
<dbReference type="PIRSF" id="PIRSF005052">
    <property type="entry name" value="P-loopkin"/>
    <property type="match status" value="1"/>
</dbReference>
<dbReference type="AlphaFoldDB" id="A0A1B1N896"/>
<evidence type="ECO:0000256" key="1">
    <source>
        <dbReference type="ARBA" id="ARBA00022741"/>
    </source>
</evidence>
<evidence type="ECO:0000256" key="4">
    <source>
        <dbReference type="HAMAP-Rule" id="MF_00636"/>
    </source>
</evidence>
<feature type="domain" description="RapZ C-terminal" evidence="7">
    <location>
        <begin position="184"/>
        <end position="304"/>
    </location>
</feature>
<dbReference type="PATRIC" id="fig|1758689.4.peg.250"/>
<keyword evidence="8" id="KW-0808">Transferase</keyword>
<dbReference type="Gene3D" id="3.40.50.300">
    <property type="entry name" value="P-loop containing nucleotide triphosphate hydrolases"/>
    <property type="match status" value="1"/>
</dbReference>
<dbReference type="Pfam" id="PF03668">
    <property type="entry name" value="RapZ-like_N"/>
    <property type="match status" value="1"/>
</dbReference>
<dbReference type="KEGG" id="serj:SGUI_0245"/>
<proteinExistence type="inferred from homology"/>
<dbReference type="Proteomes" id="UP000092482">
    <property type="component" value="Chromosome"/>
</dbReference>
<evidence type="ECO:0000256" key="3">
    <source>
        <dbReference type="ARBA" id="ARBA00023134"/>
    </source>
</evidence>
<dbReference type="GO" id="GO:0005524">
    <property type="term" value="F:ATP binding"/>
    <property type="evidence" value="ECO:0007669"/>
    <property type="project" value="UniProtKB-UniRule"/>
</dbReference>
<evidence type="ECO:0000256" key="2">
    <source>
        <dbReference type="ARBA" id="ARBA00022840"/>
    </source>
</evidence>
<accession>A0A1B1N896</accession>
<keyword evidence="8" id="KW-0418">Kinase</keyword>
<feature type="binding site" evidence="4">
    <location>
        <begin position="29"/>
        <end position="36"/>
    </location>
    <ligand>
        <name>ATP</name>
        <dbReference type="ChEBI" id="CHEBI:30616"/>
    </ligand>
</feature>
<dbReference type="InterPro" id="IPR053930">
    <property type="entry name" value="RapZ-like_N"/>
</dbReference>
<dbReference type="HAMAP" id="MF_00636">
    <property type="entry name" value="RapZ_like"/>
    <property type="match status" value="1"/>
</dbReference>
<keyword evidence="9" id="KW-1185">Reference proteome</keyword>
<protein>
    <submittedName>
        <fullName evidence="8">Putative P-loop-containing kinase</fullName>
    </submittedName>
</protein>
<dbReference type="RefSeq" id="WP_083190410.1">
    <property type="nucleotide sequence ID" value="NZ_CP014989.1"/>
</dbReference>
<evidence type="ECO:0000313" key="9">
    <source>
        <dbReference type="Proteomes" id="UP000092482"/>
    </source>
</evidence>
<evidence type="ECO:0000256" key="5">
    <source>
        <dbReference type="SAM" id="MobiDB-lite"/>
    </source>
</evidence>
<dbReference type="GO" id="GO:0016301">
    <property type="term" value="F:kinase activity"/>
    <property type="evidence" value="ECO:0007669"/>
    <property type="project" value="UniProtKB-KW"/>
</dbReference>
<dbReference type="STRING" id="1758689.SGUI_0245"/>